<proteinExistence type="predicted"/>
<evidence type="ECO:0000313" key="2">
    <source>
        <dbReference type="Proteomes" id="UP001057279"/>
    </source>
</evidence>
<keyword evidence="2" id="KW-1185">Reference proteome</keyword>
<accession>A0ACB9VJU7</accession>
<dbReference type="Proteomes" id="UP001057279">
    <property type="component" value="Linkage Group LG01"/>
</dbReference>
<comment type="caution">
    <text evidence="1">The sequence shown here is derived from an EMBL/GenBank/DDBJ whole genome shotgun (WGS) entry which is preliminary data.</text>
</comment>
<name>A0ACB9VJU7_9CETA</name>
<evidence type="ECO:0000313" key="1">
    <source>
        <dbReference type="EMBL" id="KAI4590207.1"/>
    </source>
</evidence>
<dbReference type="EMBL" id="CM043026">
    <property type="protein sequence ID" value="KAI4590207.1"/>
    <property type="molecule type" value="Genomic_DNA"/>
</dbReference>
<gene>
    <name evidence="1" type="ORF">MJG53_001256</name>
</gene>
<protein>
    <submittedName>
        <fullName evidence="1">Uncharacterized protein</fullName>
    </submittedName>
</protein>
<reference evidence="1" key="1">
    <citation type="submission" date="2022-03" db="EMBL/GenBank/DDBJ databases">
        <title>Genomic analyses of argali, domestic sheep and their hybrids provide insights into chromosomal evolution, heterosis and genetic basis of agronomic traits.</title>
        <authorList>
            <person name="Li M."/>
        </authorList>
    </citation>
    <scope>NUCLEOTIDE SEQUENCE</scope>
    <source>
        <strain evidence="1">F1 hybrid</strain>
    </source>
</reference>
<organism evidence="1 2">
    <name type="scientific">Ovis ammon polii x Ovis aries</name>
    <dbReference type="NCBI Taxonomy" id="2918886"/>
    <lineage>
        <taxon>Eukaryota</taxon>
        <taxon>Metazoa</taxon>
        <taxon>Chordata</taxon>
        <taxon>Craniata</taxon>
        <taxon>Vertebrata</taxon>
        <taxon>Euteleostomi</taxon>
        <taxon>Mammalia</taxon>
        <taxon>Eutheria</taxon>
        <taxon>Laurasiatheria</taxon>
        <taxon>Artiodactyla</taxon>
        <taxon>Ruminantia</taxon>
        <taxon>Pecora</taxon>
        <taxon>Bovidae</taxon>
        <taxon>Caprinae</taxon>
        <taxon>Ovis</taxon>
    </lineage>
</organism>
<sequence>MGARKQAGTGSLTCAQGLCGSKSEDSNPPQDTVTQRAQSVELEKTENHIQSSKDKENAKSLDKLEE</sequence>